<dbReference type="SUPFAM" id="SSF88697">
    <property type="entry name" value="PUA domain-like"/>
    <property type="match status" value="1"/>
</dbReference>
<name>A0A240E1U5_9BURK</name>
<dbReference type="AlphaFoldDB" id="A0A240E1U5"/>
<gene>
    <name evidence="2" type="ORF">SAMN06295945_1547</name>
</gene>
<proteinExistence type="predicted"/>
<sequence>MGVDLIIFIFMKAVTFADRRSAKLMQIHYIRPMNESNTPTQWLPLFPLGTVLFPGGVISLKIFEARYLDLFKRCLKDQTPFGVISIFEENEPSSGEAPQMRFAKIGTLAMLEDFDPIQPALYMTKSFGTQRFTLLDTKQEPDGLWLGQIALLDNDSSIPVPEEHRSISALLNELIQVISSNELLGDSLFKQPYKLDDCAWVSNRLAELLPIPLIQKNHLLSQTNPRIRLDLVSEIIGDQDINSLIIH</sequence>
<evidence type="ECO:0000259" key="1">
    <source>
        <dbReference type="PROSITE" id="PS51787"/>
    </source>
</evidence>
<dbReference type="InterPro" id="IPR003111">
    <property type="entry name" value="Lon_prtase_N"/>
</dbReference>
<dbReference type="PROSITE" id="PS51787">
    <property type="entry name" value="LON_N"/>
    <property type="match status" value="1"/>
</dbReference>
<dbReference type="InterPro" id="IPR046336">
    <property type="entry name" value="Lon_prtase_N_sf"/>
</dbReference>
<reference evidence="3" key="1">
    <citation type="submission" date="2017-08" db="EMBL/GenBank/DDBJ databases">
        <authorList>
            <person name="Varghese N."/>
            <person name="Submissions S."/>
        </authorList>
    </citation>
    <scope>NUCLEOTIDE SEQUENCE [LARGE SCALE GENOMIC DNA]</scope>
    <source>
        <strain evidence="3">AP-Melu-1000-B4</strain>
    </source>
</reference>
<dbReference type="SMART" id="SM00464">
    <property type="entry name" value="LON"/>
    <property type="match status" value="1"/>
</dbReference>
<dbReference type="Pfam" id="PF02190">
    <property type="entry name" value="LON_substr_bdg"/>
    <property type="match status" value="1"/>
</dbReference>
<dbReference type="InterPro" id="IPR015947">
    <property type="entry name" value="PUA-like_sf"/>
</dbReference>
<dbReference type="PANTHER" id="PTHR46732:SF8">
    <property type="entry name" value="ATP-DEPENDENT PROTEASE LA (LON) DOMAIN PROTEIN"/>
    <property type="match status" value="1"/>
</dbReference>
<evidence type="ECO:0000313" key="3">
    <source>
        <dbReference type="Proteomes" id="UP000218069"/>
    </source>
</evidence>
<dbReference type="EMBL" id="OANS01000004">
    <property type="protein sequence ID" value="SNX29182.1"/>
    <property type="molecule type" value="Genomic_DNA"/>
</dbReference>
<organism evidence="2 3">
    <name type="scientific">Polynucleobacter meluiroseus</name>
    <dbReference type="NCBI Taxonomy" id="1938814"/>
    <lineage>
        <taxon>Bacteria</taxon>
        <taxon>Pseudomonadati</taxon>
        <taxon>Pseudomonadota</taxon>
        <taxon>Betaproteobacteria</taxon>
        <taxon>Burkholderiales</taxon>
        <taxon>Burkholderiaceae</taxon>
        <taxon>Polynucleobacter</taxon>
    </lineage>
</organism>
<dbReference type="Gene3D" id="2.30.130.40">
    <property type="entry name" value="LON domain-like"/>
    <property type="match status" value="1"/>
</dbReference>
<dbReference type="PANTHER" id="PTHR46732">
    <property type="entry name" value="ATP-DEPENDENT PROTEASE LA (LON) DOMAIN PROTEIN"/>
    <property type="match status" value="1"/>
</dbReference>
<protein>
    <recommendedName>
        <fullName evidence="1">Lon N-terminal domain-containing protein</fullName>
    </recommendedName>
</protein>
<keyword evidence="3" id="KW-1185">Reference proteome</keyword>
<dbReference type="Gene3D" id="1.10.4060.10">
    <property type="entry name" value="BPP1347 like domain"/>
    <property type="match status" value="1"/>
</dbReference>
<dbReference type="Proteomes" id="UP000218069">
    <property type="component" value="Unassembled WGS sequence"/>
</dbReference>
<evidence type="ECO:0000313" key="2">
    <source>
        <dbReference type="EMBL" id="SNX29182.1"/>
    </source>
</evidence>
<feature type="domain" description="Lon N-terminal" evidence="1">
    <location>
        <begin position="40"/>
        <end position="240"/>
    </location>
</feature>
<accession>A0A240E1U5</accession>